<accession>A0A2T7CPV2</accession>
<protein>
    <submittedName>
        <fullName evidence="2">Uncharacterized protein</fullName>
    </submittedName>
</protein>
<feature type="region of interest" description="Disordered" evidence="1">
    <location>
        <begin position="1"/>
        <end position="57"/>
    </location>
</feature>
<dbReference type="Gramene" id="PUZ45375">
    <property type="protein sequence ID" value="PUZ45375"/>
    <property type="gene ID" value="GQ55_8G217800"/>
</dbReference>
<reference evidence="2 3" key="1">
    <citation type="submission" date="2018-04" db="EMBL/GenBank/DDBJ databases">
        <title>WGS assembly of Panicum hallii var. hallii HAL2.</title>
        <authorList>
            <person name="Lovell J."/>
            <person name="Jenkins J."/>
            <person name="Lowry D."/>
            <person name="Mamidi S."/>
            <person name="Sreedasyam A."/>
            <person name="Weng X."/>
            <person name="Barry K."/>
            <person name="Bonette J."/>
            <person name="Campitelli B."/>
            <person name="Daum C."/>
            <person name="Gordon S."/>
            <person name="Gould B."/>
            <person name="Lipzen A."/>
            <person name="MacQueen A."/>
            <person name="Palacio-Mejia J."/>
            <person name="Plott C."/>
            <person name="Shakirov E."/>
            <person name="Shu S."/>
            <person name="Yoshinaga Y."/>
            <person name="Zane M."/>
            <person name="Rokhsar D."/>
            <person name="Grimwood J."/>
            <person name="Schmutz J."/>
            <person name="Juenger T."/>
        </authorList>
    </citation>
    <scope>NUCLEOTIDE SEQUENCE [LARGE SCALE GENOMIC DNA]</scope>
    <source>
        <strain evidence="3">cv. HAL2</strain>
    </source>
</reference>
<gene>
    <name evidence="2" type="ORF">GQ55_8G217800</name>
</gene>
<organism evidence="2 3">
    <name type="scientific">Panicum hallii var. hallii</name>
    <dbReference type="NCBI Taxonomy" id="1504633"/>
    <lineage>
        <taxon>Eukaryota</taxon>
        <taxon>Viridiplantae</taxon>
        <taxon>Streptophyta</taxon>
        <taxon>Embryophyta</taxon>
        <taxon>Tracheophyta</taxon>
        <taxon>Spermatophyta</taxon>
        <taxon>Magnoliopsida</taxon>
        <taxon>Liliopsida</taxon>
        <taxon>Poales</taxon>
        <taxon>Poaceae</taxon>
        <taxon>PACMAD clade</taxon>
        <taxon>Panicoideae</taxon>
        <taxon>Panicodae</taxon>
        <taxon>Paniceae</taxon>
        <taxon>Panicinae</taxon>
        <taxon>Panicum</taxon>
        <taxon>Panicum sect. Panicum</taxon>
    </lineage>
</organism>
<sequence>MKPIEEPTPPGERTSGSRENKVSATVPAMPNTYNTEPTPPDDGSPWSLDDHPEVFQQWEAQAYEINRQAKAKVKIGIHDTPPSAVASSSKQNDTGPPRTASAQVLRTQPAIGTTPGAAAEGKTEGDSSRMFKAPAALQSPYVEVAKKVSFKCSKDVSRVYNAVCMCSGRPTRSNNRKAIIMNYLFNFAVLGDLVDSVKLAGKLKNTIADIGIYVLNGKKTRGATRFVMPLYVSTLLQSHQMGMAAVQQAFKKDTNHLDYRQLVSI</sequence>
<proteinExistence type="predicted"/>
<evidence type="ECO:0000313" key="2">
    <source>
        <dbReference type="EMBL" id="PUZ45375.1"/>
    </source>
</evidence>
<evidence type="ECO:0000256" key="1">
    <source>
        <dbReference type="SAM" id="MobiDB-lite"/>
    </source>
</evidence>
<evidence type="ECO:0000313" key="3">
    <source>
        <dbReference type="Proteomes" id="UP000244336"/>
    </source>
</evidence>
<feature type="region of interest" description="Disordered" evidence="1">
    <location>
        <begin position="79"/>
        <end position="128"/>
    </location>
</feature>
<dbReference type="STRING" id="1504633.A0A2T7CPV2"/>
<name>A0A2T7CPV2_9POAL</name>
<keyword evidence="3" id="KW-1185">Reference proteome</keyword>
<dbReference type="OrthoDB" id="10516542at2759"/>
<feature type="compositionally biased region" description="Pro residues" evidence="1">
    <location>
        <begin position="1"/>
        <end position="10"/>
    </location>
</feature>
<feature type="compositionally biased region" description="Polar residues" evidence="1">
    <location>
        <begin position="85"/>
        <end position="106"/>
    </location>
</feature>
<dbReference type="Proteomes" id="UP000244336">
    <property type="component" value="Chromosome 8"/>
</dbReference>
<dbReference type="AlphaFoldDB" id="A0A2T7CPV2"/>
<dbReference type="EMBL" id="CM009756">
    <property type="protein sequence ID" value="PUZ45375.1"/>
    <property type="molecule type" value="Genomic_DNA"/>
</dbReference>